<dbReference type="FunFam" id="1.10.510.10:FF:000571">
    <property type="entry name" value="Maternal embryonic leucine zipper kinase"/>
    <property type="match status" value="1"/>
</dbReference>
<dbReference type="InterPro" id="IPR011009">
    <property type="entry name" value="Kinase-like_dom_sf"/>
</dbReference>
<evidence type="ECO:0000256" key="1">
    <source>
        <dbReference type="ARBA" id="ARBA00011245"/>
    </source>
</evidence>
<dbReference type="Gene3D" id="1.10.510.10">
    <property type="entry name" value="Transferase(Phosphotransferase) domain 1"/>
    <property type="match status" value="1"/>
</dbReference>
<evidence type="ECO:0000256" key="7">
    <source>
        <dbReference type="PROSITE-ProRule" id="PRU10141"/>
    </source>
</evidence>
<keyword evidence="11" id="KW-1185">Reference proteome</keyword>
<dbReference type="InterPro" id="IPR000719">
    <property type="entry name" value="Prot_kinase_dom"/>
</dbReference>
<feature type="domain" description="Protein kinase" evidence="9">
    <location>
        <begin position="44"/>
        <end position="301"/>
    </location>
</feature>
<comment type="caution">
    <text evidence="10">The sequence shown here is derived from an EMBL/GenBank/DDBJ whole genome shotgun (WGS) entry which is preliminary data.</text>
</comment>
<dbReference type="PROSITE" id="PS50011">
    <property type="entry name" value="PROTEIN_KINASE_DOM"/>
    <property type="match status" value="1"/>
</dbReference>
<dbReference type="PANTHER" id="PTHR24345:SF0">
    <property type="entry name" value="CELL CYCLE SERINE_THREONINE-PROTEIN KINASE CDC5_MSD2"/>
    <property type="match status" value="1"/>
</dbReference>
<reference evidence="10 11" key="1">
    <citation type="submission" date="2016-11" db="EMBL/GenBank/DDBJ databases">
        <title>The macronuclear genome of Stentor coeruleus: a giant cell with tiny introns.</title>
        <authorList>
            <person name="Slabodnick M."/>
            <person name="Ruby J.G."/>
            <person name="Reiff S.B."/>
            <person name="Swart E.C."/>
            <person name="Gosai S."/>
            <person name="Prabakaran S."/>
            <person name="Witkowska E."/>
            <person name="Larue G.E."/>
            <person name="Fisher S."/>
            <person name="Freeman R.M."/>
            <person name="Gunawardena J."/>
            <person name="Chu W."/>
            <person name="Stover N.A."/>
            <person name="Gregory B.D."/>
            <person name="Nowacki M."/>
            <person name="Derisi J."/>
            <person name="Roy S.W."/>
            <person name="Marshall W.F."/>
            <person name="Sood P."/>
        </authorList>
    </citation>
    <scope>NUCLEOTIDE SEQUENCE [LARGE SCALE GENOMIC DNA]</scope>
    <source>
        <strain evidence="10">WM001</strain>
    </source>
</reference>
<feature type="binding site" evidence="7">
    <location>
        <position position="73"/>
    </location>
    <ligand>
        <name>ATP</name>
        <dbReference type="ChEBI" id="CHEBI:30616"/>
    </ligand>
</feature>
<evidence type="ECO:0000259" key="9">
    <source>
        <dbReference type="PROSITE" id="PS50011"/>
    </source>
</evidence>
<gene>
    <name evidence="10" type="ORF">SteCoe_20144</name>
</gene>
<keyword evidence="5" id="KW-0418">Kinase</keyword>
<evidence type="ECO:0000256" key="5">
    <source>
        <dbReference type="ARBA" id="ARBA00022777"/>
    </source>
</evidence>
<dbReference type="InterPro" id="IPR017441">
    <property type="entry name" value="Protein_kinase_ATP_BS"/>
</dbReference>
<dbReference type="SMART" id="SM00220">
    <property type="entry name" value="S_TKc"/>
    <property type="match status" value="1"/>
</dbReference>
<dbReference type="InterPro" id="IPR008271">
    <property type="entry name" value="Ser/Thr_kinase_AS"/>
</dbReference>
<evidence type="ECO:0000313" key="10">
    <source>
        <dbReference type="EMBL" id="OMJ79758.1"/>
    </source>
</evidence>
<dbReference type="Proteomes" id="UP000187209">
    <property type="component" value="Unassembled WGS sequence"/>
</dbReference>
<keyword evidence="4 7" id="KW-0547">Nucleotide-binding</keyword>
<keyword evidence="6 7" id="KW-0067">ATP-binding</keyword>
<keyword evidence="2 8" id="KW-0723">Serine/threonine-protein kinase</keyword>
<protein>
    <recommendedName>
        <fullName evidence="9">Protein kinase domain-containing protein</fullName>
    </recommendedName>
</protein>
<dbReference type="GO" id="GO:0005634">
    <property type="term" value="C:nucleus"/>
    <property type="evidence" value="ECO:0007669"/>
    <property type="project" value="TreeGrafter"/>
</dbReference>
<name>A0A1R2BSH7_9CILI</name>
<evidence type="ECO:0000256" key="2">
    <source>
        <dbReference type="ARBA" id="ARBA00022527"/>
    </source>
</evidence>
<dbReference type="Pfam" id="PF00069">
    <property type="entry name" value="Pkinase"/>
    <property type="match status" value="1"/>
</dbReference>
<evidence type="ECO:0000313" key="11">
    <source>
        <dbReference type="Proteomes" id="UP000187209"/>
    </source>
</evidence>
<dbReference type="GO" id="GO:0004674">
    <property type="term" value="F:protein serine/threonine kinase activity"/>
    <property type="evidence" value="ECO:0007669"/>
    <property type="project" value="UniProtKB-KW"/>
</dbReference>
<organism evidence="10 11">
    <name type="scientific">Stentor coeruleus</name>
    <dbReference type="NCBI Taxonomy" id="5963"/>
    <lineage>
        <taxon>Eukaryota</taxon>
        <taxon>Sar</taxon>
        <taxon>Alveolata</taxon>
        <taxon>Ciliophora</taxon>
        <taxon>Postciliodesmatophora</taxon>
        <taxon>Heterotrichea</taxon>
        <taxon>Heterotrichida</taxon>
        <taxon>Stentoridae</taxon>
        <taxon>Stentor</taxon>
    </lineage>
</organism>
<evidence type="ECO:0000256" key="6">
    <source>
        <dbReference type="ARBA" id="ARBA00022840"/>
    </source>
</evidence>
<evidence type="ECO:0000256" key="8">
    <source>
        <dbReference type="RuleBase" id="RU000304"/>
    </source>
</evidence>
<sequence>MGCAAIMLSKNKRNPTCKVKNGSSKQEEINNRIQVKSFSTANDYISVKFLGRGAFSEVMMCKHIPSQEYRALKILKKSTLVDAQYYSDGILKEAVYLEQIRNQNVLKLCDYFEDDLNLYIATEFCESGSLFHHIKKNLTIEEDKAAEIMYQIMLAVDYFHKQHIIHRDIKPENIFITESKDMKIKIGDFGNACHYQPNGKLTGIFGSPYYLAPEVLKGAYNEKIDIWSCGITLYVLLTGKAPYSARDPKTIKQAILTNPFQIDSKTLPIKSGLLRDFLQKLLEIDPEKRISAEEALYHPWLSQEKIKTETLVNCLSTSSKIDLASSPLTCNTTQVHGLDLKSVSDKEKCQGAGKSTMNMKNGNEMREKYTRKRVLNKVDEEKFSAGLLEKDFSDKMN</sequence>
<comment type="similarity">
    <text evidence="8">Belongs to the protein kinase superfamily.</text>
</comment>
<dbReference type="OrthoDB" id="541276at2759"/>
<comment type="subunit">
    <text evidence="1">Monomer.</text>
</comment>
<dbReference type="SUPFAM" id="SSF56112">
    <property type="entry name" value="Protein kinase-like (PK-like)"/>
    <property type="match status" value="1"/>
</dbReference>
<evidence type="ECO:0000256" key="4">
    <source>
        <dbReference type="ARBA" id="ARBA00022741"/>
    </source>
</evidence>
<dbReference type="PROSITE" id="PS00108">
    <property type="entry name" value="PROTEIN_KINASE_ST"/>
    <property type="match status" value="1"/>
</dbReference>
<dbReference type="GO" id="GO:0005524">
    <property type="term" value="F:ATP binding"/>
    <property type="evidence" value="ECO:0007669"/>
    <property type="project" value="UniProtKB-UniRule"/>
</dbReference>
<proteinExistence type="inferred from homology"/>
<dbReference type="PANTHER" id="PTHR24345">
    <property type="entry name" value="SERINE/THREONINE-PROTEIN KINASE PLK"/>
    <property type="match status" value="1"/>
</dbReference>
<accession>A0A1R2BSH7</accession>
<dbReference type="PROSITE" id="PS00107">
    <property type="entry name" value="PROTEIN_KINASE_ATP"/>
    <property type="match status" value="1"/>
</dbReference>
<keyword evidence="3" id="KW-0808">Transferase</keyword>
<dbReference type="AlphaFoldDB" id="A0A1R2BSH7"/>
<evidence type="ECO:0000256" key="3">
    <source>
        <dbReference type="ARBA" id="ARBA00022679"/>
    </source>
</evidence>
<dbReference type="EMBL" id="MPUH01000455">
    <property type="protein sequence ID" value="OMJ79758.1"/>
    <property type="molecule type" value="Genomic_DNA"/>
</dbReference>